<dbReference type="EMBL" id="CAMPGE010022789">
    <property type="protein sequence ID" value="CAI2380798.1"/>
    <property type="molecule type" value="Genomic_DNA"/>
</dbReference>
<comment type="caution">
    <text evidence="1">The sequence shown here is derived from an EMBL/GenBank/DDBJ whole genome shotgun (WGS) entry which is preliminary data.</text>
</comment>
<sequence length="90" mass="10719">MYCVTNSSKYLYLLILILVERWICGTRVSMFSRTPLWPIQDYPPPTADCIKWMLDLLKKRKTITWNHRVSLLFIAEPDFQSIVVTRTLRL</sequence>
<keyword evidence="2" id="KW-1185">Reference proteome</keyword>
<evidence type="ECO:0000313" key="2">
    <source>
        <dbReference type="Proteomes" id="UP001295684"/>
    </source>
</evidence>
<protein>
    <submittedName>
        <fullName evidence="1">Uncharacterized protein</fullName>
    </submittedName>
</protein>
<gene>
    <name evidence="1" type="ORF">ECRASSUSDP1_LOCUS22238</name>
</gene>
<evidence type="ECO:0000313" key="1">
    <source>
        <dbReference type="EMBL" id="CAI2380798.1"/>
    </source>
</evidence>
<dbReference type="Proteomes" id="UP001295684">
    <property type="component" value="Unassembled WGS sequence"/>
</dbReference>
<organism evidence="1 2">
    <name type="scientific">Euplotes crassus</name>
    <dbReference type="NCBI Taxonomy" id="5936"/>
    <lineage>
        <taxon>Eukaryota</taxon>
        <taxon>Sar</taxon>
        <taxon>Alveolata</taxon>
        <taxon>Ciliophora</taxon>
        <taxon>Intramacronucleata</taxon>
        <taxon>Spirotrichea</taxon>
        <taxon>Hypotrichia</taxon>
        <taxon>Euplotida</taxon>
        <taxon>Euplotidae</taxon>
        <taxon>Moneuplotes</taxon>
    </lineage>
</organism>
<dbReference type="AlphaFoldDB" id="A0AAD2D5W9"/>
<name>A0AAD2D5W9_EUPCR</name>
<proteinExistence type="predicted"/>
<accession>A0AAD2D5W9</accession>
<reference evidence="1" key="1">
    <citation type="submission" date="2023-07" db="EMBL/GenBank/DDBJ databases">
        <authorList>
            <consortium name="AG Swart"/>
            <person name="Singh M."/>
            <person name="Singh A."/>
            <person name="Seah K."/>
            <person name="Emmerich C."/>
        </authorList>
    </citation>
    <scope>NUCLEOTIDE SEQUENCE</scope>
    <source>
        <strain evidence="1">DP1</strain>
    </source>
</reference>